<name>A0AA96WYW4_LEPBY</name>
<dbReference type="Gene3D" id="1.20.120.450">
    <property type="entry name" value="dinb family like domain"/>
    <property type="match status" value="1"/>
</dbReference>
<dbReference type="AlphaFoldDB" id="A0AA96WYW4"/>
<comment type="pathway">
    <text evidence="3">Amino-acid biosynthesis; ergothioneine biosynthesis.</text>
</comment>
<dbReference type="Pfam" id="PF12867">
    <property type="entry name" value="DinB_2"/>
    <property type="match status" value="1"/>
</dbReference>
<dbReference type="Gene3D" id="3.90.1580.10">
    <property type="entry name" value="paralog of FGE (formylglycine-generating enzyme)"/>
    <property type="match status" value="2"/>
</dbReference>
<gene>
    <name evidence="6" type="ORF">Q2T42_08555</name>
</gene>
<feature type="domain" description="DinB-like" evidence="5">
    <location>
        <begin position="17"/>
        <end position="139"/>
    </location>
</feature>
<sequence>MTSSLISLQSEIRSDMQQCRSRTLERIRSIDYDTFCTQAHADFSPIGWHVGHIAYTEALWILQRLAGYPPLMPEYHRLFAQDGLPKSQRVKLPEIATVLEYLEIVRSQVFEYLAIVPLEQQERLWKWLIQHECQHAETIAIILALIENSSLRFGQIQPPKSPMYGGLQAGCSSFKVPQNGGFRGHSQASHTSEKFNNMILIPAGNFIQGSHEIEAQDNERPAHSVYLDDYWIDRHPVTYGEYRAFIEAGGYQQPEYWTAEGWDWVKSNEITQPLYSGKADQPVCGVSWYEADAYTRFVGKRLPSEAEWEKAARSQNMLGEVWQWTSTWFSGYANFESYPYPGYSQQYFDGKHRVLKGGSWATFPWAMRNSFRNWYYPQVREIFAGFRCVVVKGA</sequence>
<dbReference type="EMBL" id="CP130144">
    <property type="protein sequence ID" value="WNZ47882.1"/>
    <property type="molecule type" value="Genomic_DNA"/>
</dbReference>
<evidence type="ECO:0000256" key="1">
    <source>
        <dbReference type="ARBA" id="ARBA00023002"/>
    </source>
</evidence>
<dbReference type="PANTHER" id="PTHR23150:SF36">
    <property type="entry name" value="HERCYNINE OXYGENASE"/>
    <property type="match status" value="1"/>
</dbReference>
<accession>A0AA96WYW4</accession>
<feature type="domain" description="Sulfatase-modifying factor enzyme-like" evidence="4">
    <location>
        <begin position="196"/>
        <end position="314"/>
    </location>
</feature>
<proteinExistence type="predicted"/>
<reference evidence="6" key="2">
    <citation type="submission" date="2023-07" db="EMBL/GenBank/DDBJ databases">
        <authorList>
            <person name="Bai X.-H."/>
            <person name="Wang H.-H."/>
            <person name="Wang J."/>
            <person name="Ma M.-Y."/>
            <person name="Hu H.-H."/>
            <person name="Song Z.-L."/>
            <person name="Ma H.-G."/>
            <person name="Fan Y."/>
            <person name="Du C.-Y."/>
            <person name="Xu J.-C."/>
        </authorList>
    </citation>
    <scope>NUCLEOTIDE SEQUENCE</scope>
    <source>
        <strain evidence="6">CZ1</strain>
    </source>
</reference>
<dbReference type="Pfam" id="PF03781">
    <property type="entry name" value="FGE-sulfatase"/>
    <property type="match status" value="2"/>
</dbReference>
<dbReference type="InterPro" id="IPR016187">
    <property type="entry name" value="CTDL_fold"/>
</dbReference>
<dbReference type="InterPro" id="IPR042095">
    <property type="entry name" value="SUMF_sf"/>
</dbReference>
<dbReference type="InterPro" id="IPR034660">
    <property type="entry name" value="DinB/YfiT-like"/>
</dbReference>
<evidence type="ECO:0000313" key="6">
    <source>
        <dbReference type="EMBL" id="WNZ47882.1"/>
    </source>
</evidence>
<dbReference type="PANTHER" id="PTHR23150">
    <property type="entry name" value="SULFATASE MODIFYING FACTOR 1, 2"/>
    <property type="match status" value="1"/>
</dbReference>
<keyword evidence="1" id="KW-0560">Oxidoreductase</keyword>
<dbReference type="SUPFAM" id="SSF56436">
    <property type="entry name" value="C-type lectin-like"/>
    <property type="match status" value="1"/>
</dbReference>
<feature type="domain" description="Sulfatase-modifying factor enzyme-like" evidence="4">
    <location>
        <begin position="316"/>
        <end position="389"/>
    </location>
</feature>
<protein>
    <submittedName>
        <fullName evidence="6">SUMF1/EgtB/PvdO family nonheme iron enzyme</fullName>
    </submittedName>
</protein>
<dbReference type="InterPro" id="IPR024775">
    <property type="entry name" value="DinB-like"/>
</dbReference>
<reference evidence="6" key="1">
    <citation type="journal article" date="2023" name="Plants (Basel)">
        <title>Genomic Analysis of Leptolyngbya boryana CZ1 Reveals Efficient Carbon Fixation Modules.</title>
        <authorList>
            <person name="Bai X."/>
            <person name="Wang H."/>
            <person name="Cheng W."/>
            <person name="Wang J."/>
            <person name="Ma M."/>
            <person name="Hu H."/>
            <person name="Song Z."/>
            <person name="Ma H."/>
            <person name="Fan Y."/>
            <person name="Du C."/>
            <person name="Xu J."/>
        </authorList>
    </citation>
    <scope>NUCLEOTIDE SEQUENCE</scope>
    <source>
        <strain evidence="6">CZ1</strain>
    </source>
</reference>
<keyword evidence="2" id="KW-0408">Iron</keyword>
<dbReference type="SUPFAM" id="SSF109854">
    <property type="entry name" value="DinB/YfiT-like putative metalloenzymes"/>
    <property type="match status" value="1"/>
</dbReference>
<evidence type="ECO:0000259" key="4">
    <source>
        <dbReference type="Pfam" id="PF03781"/>
    </source>
</evidence>
<evidence type="ECO:0000256" key="3">
    <source>
        <dbReference type="ARBA" id="ARBA00037882"/>
    </source>
</evidence>
<dbReference type="RefSeq" id="WP_316428353.1">
    <property type="nucleotide sequence ID" value="NZ_CP130144.1"/>
</dbReference>
<dbReference type="InterPro" id="IPR051043">
    <property type="entry name" value="Sulfatase_Mod_Factor_Kinase"/>
</dbReference>
<evidence type="ECO:0000256" key="2">
    <source>
        <dbReference type="ARBA" id="ARBA00023004"/>
    </source>
</evidence>
<organism evidence="6">
    <name type="scientific">Leptolyngbya boryana CZ1</name>
    <dbReference type="NCBI Taxonomy" id="3060204"/>
    <lineage>
        <taxon>Bacteria</taxon>
        <taxon>Bacillati</taxon>
        <taxon>Cyanobacteriota</taxon>
        <taxon>Cyanophyceae</taxon>
        <taxon>Leptolyngbyales</taxon>
        <taxon>Leptolyngbyaceae</taxon>
        <taxon>Leptolyngbya group</taxon>
        <taxon>Leptolyngbya</taxon>
    </lineage>
</organism>
<dbReference type="InterPro" id="IPR005532">
    <property type="entry name" value="SUMF_dom"/>
</dbReference>
<evidence type="ECO:0000259" key="5">
    <source>
        <dbReference type="Pfam" id="PF12867"/>
    </source>
</evidence>